<evidence type="ECO:0000256" key="3">
    <source>
        <dbReference type="ARBA" id="ARBA00022729"/>
    </source>
</evidence>
<proteinExistence type="inferred from homology"/>
<accession>A0A0B8NTD4</accession>
<dbReference type="PANTHER" id="PTHR30061">
    <property type="entry name" value="MALTOSE-BINDING PERIPLASMIC PROTEIN"/>
    <property type="match status" value="1"/>
</dbReference>
<sequence>MENLVSADRVKNDFIPSATDASTYSDGKVYGFPSSMTTTVLFYNKDLLPNGLTSFEELVAKNGEFTNPSKNEYALVWAINDDYYMNRPFMTMYGAYEFGDNNLNPDDIGITGDAAVKGLEAMMELKDLTVSNSNDVSNSQVRQGLFADGKVAAIIEGPWAYETFKSSGVNLGVSALPTYKGQTLTTFSGFELYGVSTFSEYPRAAQLFADYLTSEEFAEYRLETANRLTPTKAFMEKVKANPANDYVAALTQQSEHTVAMPHLMEMNFLWGPLTGAVSDVWNKDVAAKDALVKAGQSIELQIDMNK</sequence>
<keyword evidence="3" id="KW-0732">Signal</keyword>
<keyword evidence="5" id="KW-1185">Reference proteome</keyword>
<dbReference type="GO" id="GO:0015768">
    <property type="term" value="P:maltose transport"/>
    <property type="evidence" value="ECO:0007669"/>
    <property type="project" value="TreeGrafter"/>
</dbReference>
<keyword evidence="2" id="KW-0813">Transport</keyword>
<gene>
    <name evidence="4" type="ORF">JCM19231_5341</name>
</gene>
<dbReference type="EMBL" id="BBRZ01000015">
    <property type="protein sequence ID" value="GAM55567.1"/>
    <property type="molecule type" value="Genomic_DNA"/>
</dbReference>
<dbReference type="GO" id="GO:0042956">
    <property type="term" value="P:maltodextrin transmembrane transport"/>
    <property type="evidence" value="ECO:0007669"/>
    <property type="project" value="TreeGrafter"/>
</dbReference>
<dbReference type="PANTHER" id="PTHR30061:SF50">
    <property type="entry name" value="MALTOSE_MALTODEXTRIN-BINDING PERIPLASMIC PROTEIN"/>
    <property type="match status" value="1"/>
</dbReference>
<dbReference type="Gene3D" id="3.40.190.10">
    <property type="entry name" value="Periplasmic binding protein-like II"/>
    <property type="match status" value="2"/>
</dbReference>
<dbReference type="Pfam" id="PF13416">
    <property type="entry name" value="SBP_bac_8"/>
    <property type="match status" value="1"/>
</dbReference>
<dbReference type="AlphaFoldDB" id="A0A0B8NTD4"/>
<evidence type="ECO:0000256" key="2">
    <source>
        <dbReference type="ARBA" id="ARBA00022448"/>
    </source>
</evidence>
<comment type="similarity">
    <text evidence="1">Belongs to the bacterial solute-binding protein 1 family.</text>
</comment>
<reference evidence="4 5" key="2">
    <citation type="submission" date="2015-01" db="EMBL/GenBank/DDBJ databases">
        <authorList>
            <consortium name="NBRP consortium"/>
            <person name="Sawabe T."/>
            <person name="Meirelles P."/>
            <person name="Feng G."/>
            <person name="Sayaka M."/>
            <person name="Hattori M."/>
            <person name="Ohkuma M."/>
        </authorList>
    </citation>
    <scope>NUCLEOTIDE SEQUENCE [LARGE SCALE GENOMIC DNA]</scope>
    <source>
        <strain evidence="5">JCM 19231</strain>
    </source>
</reference>
<dbReference type="GO" id="GO:0055052">
    <property type="term" value="C:ATP-binding cassette (ABC) transporter complex, substrate-binding subunit-containing"/>
    <property type="evidence" value="ECO:0007669"/>
    <property type="project" value="TreeGrafter"/>
</dbReference>
<organism evidence="4 5">
    <name type="scientific">Vibrio ishigakensis</name>
    <dbReference type="NCBI Taxonomy" id="1481914"/>
    <lineage>
        <taxon>Bacteria</taxon>
        <taxon>Pseudomonadati</taxon>
        <taxon>Pseudomonadota</taxon>
        <taxon>Gammaproteobacteria</taxon>
        <taxon>Vibrionales</taxon>
        <taxon>Vibrionaceae</taxon>
        <taxon>Vibrio</taxon>
    </lineage>
</organism>
<dbReference type="SUPFAM" id="SSF53850">
    <property type="entry name" value="Periplasmic binding protein-like II"/>
    <property type="match status" value="1"/>
</dbReference>
<dbReference type="InterPro" id="IPR006059">
    <property type="entry name" value="SBP"/>
</dbReference>
<evidence type="ECO:0000256" key="1">
    <source>
        <dbReference type="ARBA" id="ARBA00008520"/>
    </source>
</evidence>
<protein>
    <submittedName>
        <fullName evidence="4">Maltose/maltodextrin ABC transporter</fullName>
    </submittedName>
</protein>
<dbReference type="GO" id="GO:1901982">
    <property type="term" value="F:maltose binding"/>
    <property type="evidence" value="ECO:0007669"/>
    <property type="project" value="TreeGrafter"/>
</dbReference>
<reference evidence="4 5" key="1">
    <citation type="submission" date="2015-01" db="EMBL/GenBank/DDBJ databases">
        <title>Vibrio sp. C1 JCM 19231 whole genome shotgun sequence.</title>
        <authorList>
            <person name="Sawabe T."/>
            <person name="Meirelles P."/>
            <person name="Feng G."/>
            <person name="Sayaka M."/>
            <person name="Hattori M."/>
            <person name="Ohkuma M."/>
        </authorList>
    </citation>
    <scope>NUCLEOTIDE SEQUENCE [LARGE SCALE GENOMIC DNA]</scope>
    <source>
        <strain evidence="5">JCM 19231</strain>
    </source>
</reference>
<evidence type="ECO:0000313" key="5">
    <source>
        <dbReference type="Proteomes" id="UP000031671"/>
    </source>
</evidence>
<dbReference type="Proteomes" id="UP000031671">
    <property type="component" value="Unassembled WGS sequence"/>
</dbReference>
<evidence type="ECO:0000313" key="4">
    <source>
        <dbReference type="EMBL" id="GAM55567.1"/>
    </source>
</evidence>
<name>A0A0B8NTD4_9VIBR</name>
<comment type="caution">
    <text evidence="4">The sequence shown here is derived from an EMBL/GenBank/DDBJ whole genome shotgun (WGS) entry which is preliminary data.</text>
</comment>